<dbReference type="AlphaFoldDB" id="A0A562DHT2"/>
<name>A0A562DHT2_RHORH</name>
<feature type="transmembrane region" description="Helical" evidence="5">
    <location>
        <begin position="80"/>
        <end position="102"/>
    </location>
</feature>
<dbReference type="InterPro" id="IPR005372">
    <property type="entry name" value="UPF0182"/>
</dbReference>
<evidence type="ECO:0000256" key="4">
    <source>
        <dbReference type="ARBA" id="ARBA00023136"/>
    </source>
</evidence>
<keyword evidence="1 5" id="KW-1003">Cell membrane</keyword>
<feature type="transmembrane region" description="Helical" evidence="5">
    <location>
        <begin position="278"/>
        <end position="297"/>
    </location>
</feature>
<feature type="compositionally biased region" description="Low complexity" evidence="6">
    <location>
        <begin position="954"/>
        <end position="967"/>
    </location>
</feature>
<protein>
    <recommendedName>
        <fullName evidence="5">UPF0182 protein L618_000600001240</fullName>
    </recommendedName>
</protein>
<feature type="transmembrane region" description="Helical" evidence="5">
    <location>
        <begin position="188"/>
        <end position="210"/>
    </location>
</feature>
<gene>
    <name evidence="7" type="ORF">L618_000600001240</name>
</gene>
<dbReference type="NCBIfam" id="NF009097">
    <property type="entry name" value="PRK12438.1"/>
    <property type="match status" value="1"/>
</dbReference>
<evidence type="ECO:0000256" key="6">
    <source>
        <dbReference type="SAM" id="MobiDB-lite"/>
    </source>
</evidence>
<evidence type="ECO:0000313" key="7">
    <source>
        <dbReference type="EMBL" id="TWH09171.1"/>
    </source>
</evidence>
<proteinExistence type="inferred from homology"/>
<feature type="region of interest" description="Disordered" evidence="6">
    <location>
        <begin position="925"/>
        <end position="944"/>
    </location>
</feature>
<dbReference type="GO" id="GO:0005886">
    <property type="term" value="C:plasma membrane"/>
    <property type="evidence" value="ECO:0007669"/>
    <property type="project" value="UniProtKB-SubCell"/>
</dbReference>
<keyword evidence="3 5" id="KW-1133">Transmembrane helix</keyword>
<reference evidence="7 8" key="1">
    <citation type="submission" date="2019-07" db="EMBL/GenBank/DDBJ databases">
        <title>Genome sequencing of lignin-degrading bacterial isolates.</title>
        <authorList>
            <person name="Gladden J."/>
        </authorList>
    </citation>
    <scope>NUCLEOTIDE SEQUENCE [LARGE SCALE GENOMIC DNA]</scope>
    <source>
        <strain evidence="7 8">J45</strain>
    </source>
</reference>
<feature type="transmembrane region" description="Helical" evidence="5">
    <location>
        <begin position="304"/>
        <end position="324"/>
    </location>
</feature>
<comment type="caution">
    <text evidence="7">The sequence shown here is derived from an EMBL/GenBank/DDBJ whole genome shotgun (WGS) entry which is preliminary data.</text>
</comment>
<evidence type="ECO:0000256" key="5">
    <source>
        <dbReference type="HAMAP-Rule" id="MF_01600"/>
    </source>
</evidence>
<evidence type="ECO:0000256" key="2">
    <source>
        <dbReference type="ARBA" id="ARBA00022692"/>
    </source>
</evidence>
<dbReference type="PANTHER" id="PTHR39344:SF1">
    <property type="entry name" value="UPF0182 PROTEIN SLL1060"/>
    <property type="match status" value="1"/>
</dbReference>
<accession>A0A562DHT2</accession>
<evidence type="ECO:0000256" key="3">
    <source>
        <dbReference type="ARBA" id="ARBA00022989"/>
    </source>
</evidence>
<keyword evidence="2 5" id="KW-0812">Transmembrane</keyword>
<comment type="similarity">
    <text evidence="5">Belongs to the UPF0182 family.</text>
</comment>
<dbReference type="Proteomes" id="UP000317573">
    <property type="component" value="Unassembled WGS sequence"/>
</dbReference>
<evidence type="ECO:0000313" key="8">
    <source>
        <dbReference type="Proteomes" id="UP000317573"/>
    </source>
</evidence>
<feature type="region of interest" description="Disordered" evidence="6">
    <location>
        <begin position="951"/>
        <end position="979"/>
    </location>
</feature>
<dbReference type="GO" id="GO:0005576">
    <property type="term" value="C:extracellular region"/>
    <property type="evidence" value="ECO:0007669"/>
    <property type="project" value="TreeGrafter"/>
</dbReference>
<organism evidence="7 8">
    <name type="scientific">Rhodococcus rhodochrous J45</name>
    <dbReference type="NCBI Taxonomy" id="935266"/>
    <lineage>
        <taxon>Bacteria</taxon>
        <taxon>Bacillati</taxon>
        <taxon>Actinomycetota</taxon>
        <taxon>Actinomycetes</taxon>
        <taxon>Mycobacteriales</taxon>
        <taxon>Nocardiaceae</taxon>
        <taxon>Rhodococcus</taxon>
    </lineage>
</organism>
<comment type="subcellular location">
    <subcellularLocation>
        <location evidence="5">Cell membrane</location>
        <topology evidence="5">Multi-pass membrane protein</topology>
    </subcellularLocation>
</comment>
<feature type="transmembrane region" description="Helical" evidence="5">
    <location>
        <begin position="230"/>
        <end position="247"/>
    </location>
</feature>
<feature type="transmembrane region" description="Helical" evidence="5">
    <location>
        <begin position="131"/>
        <end position="152"/>
    </location>
</feature>
<dbReference type="Pfam" id="PF03699">
    <property type="entry name" value="UPF0182"/>
    <property type="match status" value="1"/>
</dbReference>
<dbReference type="HAMAP" id="MF_01600">
    <property type="entry name" value="UPF0182"/>
    <property type="match status" value="1"/>
</dbReference>
<feature type="transmembrane region" description="Helical" evidence="5">
    <location>
        <begin position="35"/>
        <end position="54"/>
    </location>
</feature>
<dbReference type="NCBIfam" id="NF000825">
    <property type="entry name" value="PRK00068.1"/>
    <property type="match status" value="1"/>
</dbReference>
<keyword evidence="4 5" id="KW-0472">Membrane</keyword>
<sequence length="1022" mass="111843">MYICGAIAPPDELGAWHVGMRPPTGVPTLSKRSRVLLILAVVAAVLLLLGPRLVDTYTNWLWFGEVDFRDVYVKVLLTRIALFLVVGLFIGGVVWLAMLLAYRSRPVFVPTTGPNDPVARYRTTVMTRMRAFGIGIPVVLGVLSGLVAQAGWVTVQMFFNGGDFGTTDPQFGLDVGFYAFDLPFYRFLLNWFFVAIVLGFIANLVTHYIFGGIRLAGRGGSMSTASRVQLAVLAGLFVAFKAVAYWLDRYELLWSSRKEPTFTGGGFTDINAVLPAKLILLAIAVICAIAFFAAIFLRDLRIPALATALLVLSSILVGAVYPLMVEQFSVRPNAADKESEYIERNIAATREAYGITDDKVAYEDYPGVGTTSPENIPADITTIANARLLDPNVLPRTFTQQTQLKNFYGYPESLDIDRYELDGRMEDYIVAARELSPTSLTGNQTDWINRHTVYTHGNGLVAAPANRVNAAASASAEEAANSNSGYPVYFVSDLASLAAENQVIPVEQPRIYYGEVIAEADPDYAIVGNSADSSGPREYDTDTEKYTYTGTGGVDIGNWFNRLAFAAKYGERNILFSSAIGSDSKILFNRDPRERVTKVAPWLTADGDAYPAAIDGRIKWVVDAYTTLDYYPYAQRASLEGLVEDSIDQNTGRLLPRKEVSYIRNSVKATVDAYDGTVTLYQVDDQDPVLKAWMGVFPEAVTPQDQISDELRAHFRYPEDLFKVQREMLAKYHVDDPREFFTNNAFWSVPADPTVDTSANQPPYYLLMGDRESADPRFRLTSAMVGYNRQFLSAYISVESDPENYGKFTILQLPTDTQTFGPEQTQNAMISDTRVASERTLLERSNRIQYGNLLTLPIADGGILYVQPMYTERNATAGSTSTFPQLSRVLVSYREPGASGGVRIGYAPTLAGALDQVFGSGVGDAATAPGGEALPTAEVDDETRGEAIGEGAEEQNQPSDQQQQQPASPAPTAPANRDAAVAELDSALAELANAQTSGDFEAYGRALRRVQQAVDAYESTGG</sequence>
<dbReference type="EMBL" id="VLJT01000061">
    <property type="protein sequence ID" value="TWH09171.1"/>
    <property type="molecule type" value="Genomic_DNA"/>
</dbReference>
<evidence type="ECO:0000256" key="1">
    <source>
        <dbReference type="ARBA" id="ARBA00022475"/>
    </source>
</evidence>
<dbReference type="PANTHER" id="PTHR39344">
    <property type="entry name" value="UPF0182 PROTEIN SLL1060"/>
    <property type="match status" value="1"/>
</dbReference>